<evidence type="ECO:0000313" key="1">
    <source>
        <dbReference type="EMBL" id="KAJ3005619.1"/>
    </source>
</evidence>
<dbReference type="EMBL" id="JANSHE010000957">
    <property type="protein sequence ID" value="KAJ3005619.1"/>
    <property type="molecule type" value="Genomic_DNA"/>
</dbReference>
<sequence length="420" mass="46111">MYSCTAPGCQASFSRNIGLGLHRLTCKHRFAAFKNALASRSNSSSSEPEDENRARKRRKHGEDEISVEPPCHVPSPTPEPPTATQTRSGRTVRVPKRFADFVPSNAEELPAHIAETCPASMLVSSPTRYRSPTVEDAAEADEDLWELEPDAFGLFRTYTEPVQRDPEASRLPTVHPPGDSSIPDSHPCYQNVSWLSPDRAGESNSESPSLTLGPFPNCSQFRLTDWWHNASLTKSQEDFNNLLDLLRSKGFSIDDLEGLHAHQAQKLLDDFASPTGDASNPPLEEKVNQAESLLKVEACGRANADGRTQKGGDAEGIWIVGTLRVGIYKRESATTAEVLRKQCGTMPRRRAACANAFAPGALSSGDQCRARRARQGLARLPALPDGRKQLLEVVWSSQAFAGLRCRRARSRAQLRVFAQA</sequence>
<protein>
    <submittedName>
        <fullName evidence="1">Uncharacterized protein</fullName>
    </submittedName>
</protein>
<organism evidence="1 2">
    <name type="scientific">Trametes sanguinea</name>
    <dbReference type="NCBI Taxonomy" id="158606"/>
    <lineage>
        <taxon>Eukaryota</taxon>
        <taxon>Fungi</taxon>
        <taxon>Dikarya</taxon>
        <taxon>Basidiomycota</taxon>
        <taxon>Agaricomycotina</taxon>
        <taxon>Agaricomycetes</taxon>
        <taxon>Polyporales</taxon>
        <taxon>Polyporaceae</taxon>
        <taxon>Trametes</taxon>
    </lineage>
</organism>
<dbReference type="Proteomes" id="UP001144978">
    <property type="component" value="Unassembled WGS sequence"/>
</dbReference>
<evidence type="ECO:0000313" key="2">
    <source>
        <dbReference type="Proteomes" id="UP001144978"/>
    </source>
</evidence>
<proteinExistence type="predicted"/>
<gene>
    <name evidence="1" type="ORF">NUW54_g4261</name>
</gene>
<accession>A0ACC1Q008</accession>
<comment type="caution">
    <text evidence="1">The sequence shown here is derived from an EMBL/GenBank/DDBJ whole genome shotgun (WGS) entry which is preliminary data.</text>
</comment>
<name>A0ACC1Q008_9APHY</name>
<keyword evidence="2" id="KW-1185">Reference proteome</keyword>
<reference evidence="1" key="1">
    <citation type="submission" date="2022-08" db="EMBL/GenBank/DDBJ databases">
        <title>Genome Sequence of Pycnoporus sanguineus.</title>
        <authorList>
            <person name="Buettner E."/>
        </authorList>
    </citation>
    <scope>NUCLEOTIDE SEQUENCE</scope>
    <source>
        <strain evidence="1">CG-C14</strain>
    </source>
</reference>